<keyword evidence="11" id="KW-1185">Reference proteome</keyword>
<keyword evidence="2" id="KW-0645">Protease</keyword>
<dbReference type="CDD" id="cd07333">
    <property type="entry name" value="M48C_bepA_like"/>
    <property type="match status" value="1"/>
</dbReference>
<dbReference type="STRING" id="1855912.LuPra_00724"/>
<dbReference type="GO" id="GO:0016020">
    <property type="term" value="C:membrane"/>
    <property type="evidence" value="ECO:0007669"/>
    <property type="project" value="TreeGrafter"/>
</dbReference>
<proteinExistence type="predicted"/>
<organism evidence="10 11">
    <name type="scientific">Luteitalea pratensis</name>
    <dbReference type="NCBI Taxonomy" id="1855912"/>
    <lineage>
        <taxon>Bacteria</taxon>
        <taxon>Pseudomonadati</taxon>
        <taxon>Acidobacteriota</taxon>
        <taxon>Vicinamibacteria</taxon>
        <taxon>Vicinamibacterales</taxon>
        <taxon>Vicinamibacteraceae</taxon>
        <taxon>Luteitalea</taxon>
    </lineage>
</organism>
<accession>A0A143PGA6</accession>
<evidence type="ECO:0000256" key="7">
    <source>
        <dbReference type="SAM" id="MobiDB-lite"/>
    </source>
</evidence>
<keyword evidence="6" id="KW-0482">Metalloprotease</keyword>
<keyword evidence="4" id="KW-0378">Hydrolase</keyword>
<evidence type="ECO:0000256" key="2">
    <source>
        <dbReference type="ARBA" id="ARBA00022670"/>
    </source>
</evidence>
<keyword evidence="3" id="KW-0479">Metal-binding</keyword>
<name>A0A143PGA6_LUTPR</name>
<feature type="chain" id="PRO_5007511257" evidence="8">
    <location>
        <begin position="29"/>
        <end position="475"/>
    </location>
</feature>
<dbReference type="KEGG" id="abac:LuPra_00724"/>
<dbReference type="GO" id="GO:0004222">
    <property type="term" value="F:metalloendopeptidase activity"/>
    <property type="evidence" value="ECO:0007669"/>
    <property type="project" value="InterPro"/>
</dbReference>
<protein>
    <submittedName>
        <fullName evidence="10">TPR repeat-containing protein YfgC</fullName>
    </submittedName>
</protein>
<comment type="cofactor">
    <cofactor evidence="1">
        <name>Zn(2+)</name>
        <dbReference type="ChEBI" id="CHEBI:29105"/>
    </cofactor>
</comment>
<feature type="signal peptide" evidence="8">
    <location>
        <begin position="1"/>
        <end position="28"/>
    </location>
</feature>
<reference evidence="11" key="2">
    <citation type="submission" date="2016-04" db="EMBL/GenBank/DDBJ databases">
        <title>First Complete Genome Sequence of a Subdivision 6 Acidobacterium.</title>
        <authorList>
            <person name="Huang S."/>
            <person name="Vieira S."/>
            <person name="Bunk B."/>
            <person name="Riedel T."/>
            <person name="Sproeer C."/>
            <person name="Overmann J."/>
        </authorList>
    </citation>
    <scope>NUCLEOTIDE SEQUENCE [LARGE SCALE GENOMIC DNA]</scope>
    <source>
        <strain evidence="11">DSM 100886 HEG_-6_39</strain>
    </source>
</reference>
<evidence type="ECO:0000313" key="11">
    <source>
        <dbReference type="Proteomes" id="UP000076079"/>
    </source>
</evidence>
<keyword evidence="5" id="KW-0862">Zinc</keyword>
<dbReference type="AlphaFoldDB" id="A0A143PGA6"/>
<dbReference type="GO" id="GO:0051603">
    <property type="term" value="P:proteolysis involved in protein catabolic process"/>
    <property type="evidence" value="ECO:0007669"/>
    <property type="project" value="TreeGrafter"/>
</dbReference>
<dbReference type="InterPro" id="IPR051156">
    <property type="entry name" value="Mito/Outer_Membr_Metalloprot"/>
</dbReference>
<evidence type="ECO:0000256" key="6">
    <source>
        <dbReference type="ARBA" id="ARBA00023049"/>
    </source>
</evidence>
<gene>
    <name evidence="10" type="primary">yfgC_1</name>
    <name evidence="10" type="ORF">LuPra_00724</name>
</gene>
<evidence type="ECO:0000256" key="3">
    <source>
        <dbReference type="ARBA" id="ARBA00022723"/>
    </source>
</evidence>
<feature type="region of interest" description="Disordered" evidence="7">
    <location>
        <begin position="287"/>
        <end position="317"/>
    </location>
</feature>
<evidence type="ECO:0000259" key="9">
    <source>
        <dbReference type="Pfam" id="PF01435"/>
    </source>
</evidence>
<dbReference type="Pfam" id="PF01435">
    <property type="entry name" value="Peptidase_M48"/>
    <property type="match status" value="1"/>
</dbReference>
<keyword evidence="8" id="KW-0732">Signal</keyword>
<dbReference type="Proteomes" id="UP000076079">
    <property type="component" value="Chromosome"/>
</dbReference>
<evidence type="ECO:0000256" key="5">
    <source>
        <dbReference type="ARBA" id="ARBA00022833"/>
    </source>
</evidence>
<evidence type="ECO:0000256" key="1">
    <source>
        <dbReference type="ARBA" id="ARBA00001947"/>
    </source>
</evidence>
<evidence type="ECO:0000313" key="10">
    <source>
        <dbReference type="EMBL" id="AMY07551.1"/>
    </source>
</evidence>
<dbReference type="GO" id="GO:0046872">
    <property type="term" value="F:metal ion binding"/>
    <property type="evidence" value="ECO:0007669"/>
    <property type="project" value="UniProtKB-KW"/>
</dbReference>
<sequence precursor="true">MDRTTATGAARAVSLLLAVALSAPMLWAQTAIKLPKNRYTPAQDVELGKEAAAEVKRQYPIIADERIAGYLRTLGDRLVAAAPSDLNQPVYEYSFTPVNLKEINAFALPGGPMFVHRGMFDAAASEGEVAGVMAHELSHVLLRHGTANVSKAQNPWLQLGQVAGALGGAVVGGAAGSAIAQGSQFGLGTLLLKYSRDFEKQADLLGVQILARAGYDPRALARMFETIERESRSSGGGGPQWLSSHPDPGNRTQYIEREAASLTVSNPADDRGFTAVKSAFASQPPAKSMADLARASAGEGGGGPATVGTPGQPVPPPSAQYQTINGGGVFQADVPANWTALRSASAIKVVPQNGYGQLEGRTVFSHGVEFGISRASSRDLRTATDAWLGAVAQNNPELRAAGTQTAVRLSQRSAIRTPLVNPSPLGGQERVDVYTTFLADGTLFYCLTIVPERDAAAFDDAFQRVAQSIRLTEAR</sequence>
<reference evidence="10 11" key="1">
    <citation type="journal article" date="2016" name="Genome Announc.">
        <title>First Complete Genome Sequence of a Subdivision 6 Acidobacterium Strain.</title>
        <authorList>
            <person name="Huang S."/>
            <person name="Vieira S."/>
            <person name="Bunk B."/>
            <person name="Riedel T."/>
            <person name="Sproer C."/>
            <person name="Overmann J."/>
        </authorList>
    </citation>
    <scope>NUCLEOTIDE SEQUENCE [LARGE SCALE GENOMIC DNA]</scope>
    <source>
        <strain evidence="11">DSM 100886 HEG_-6_39</strain>
    </source>
</reference>
<dbReference type="InterPro" id="IPR001915">
    <property type="entry name" value="Peptidase_M48"/>
</dbReference>
<dbReference type="PANTHER" id="PTHR22726">
    <property type="entry name" value="METALLOENDOPEPTIDASE OMA1"/>
    <property type="match status" value="1"/>
</dbReference>
<evidence type="ECO:0000256" key="8">
    <source>
        <dbReference type="SAM" id="SignalP"/>
    </source>
</evidence>
<feature type="domain" description="Peptidase M48" evidence="9">
    <location>
        <begin position="70"/>
        <end position="257"/>
    </location>
</feature>
<evidence type="ECO:0000256" key="4">
    <source>
        <dbReference type="ARBA" id="ARBA00022801"/>
    </source>
</evidence>
<dbReference type="Gene3D" id="3.30.2010.10">
    <property type="entry name" value="Metalloproteases ('zincins'), catalytic domain"/>
    <property type="match status" value="1"/>
</dbReference>
<dbReference type="EMBL" id="CP015136">
    <property type="protein sequence ID" value="AMY07551.1"/>
    <property type="molecule type" value="Genomic_DNA"/>
</dbReference>
<dbReference type="OrthoDB" id="108155at2"/>
<feature type="region of interest" description="Disordered" evidence="7">
    <location>
        <begin position="229"/>
        <end position="251"/>
    </location>
</feature>
<dbReference type="PANTHER" id="PTHR22726:SF1">
    <property type="entry name" value="METALLOENDOPEPTIDASE OMA1, MITOCHONDRIAL"/>
    <property type="match status" value="1"/>
</dbReference>
<dbReference type="RefSeq" id="WP_110169492.1">
    <property type="nucleotide sequence ID" value="NZ_CP015136.1"/>
</dbReference>